<dbReference type="Pfam" id="PF03602">
    <property type="entry name" value="Cons_hypoth95"/>
    <property type="match status" value="1"/>
</dbReference>
<dbReference type="AlphaFoldDB" id="A0A3B1D2W2"/>
<proteinExistence type="predicted"/>
<dbReference type="CDD" id="cd02440">
    <property type="entry name" value="AdoMet_MTases"/>
    <property type="match status" value="1"/>
</dbReference>
<evidence type="ECO:0000256" key="1">
    <source>
        <dbReference type="ARBA" id="ARBA00022603"/>
    </source>
</evidence>
<sequence>MKELRITAGTAKGRRLKAVAVSERSPLRPTASKVREAVFNIAGPGICGARLLDLYAGTGAVGFEALSRGAGFVVFVEINPVRVELIKKTGMELGFLTHMKVYRMQAFEYLKKACEHGDTFDFIFIDPSYQSGEVMKVLPLIAEGGILKDGGMVMVEHFSKGMLPESVGSLRQKKRYIYGDTALTTFK</sequence>
<evidence type="ECO:0000256" key="2">
    <source>
        <dbReference type="ARBA" id="ARBA00022679"/>
    </source>
</evidence>
<dbReference type="GO" id="GO:0052913">
    <property type="term" value="F:16S rRNA (guanine(966)-N(2))-methyltransferase activity"/>
    <property type="evidence" value="ECO:0007669"/>
    <property type="project" value="UniProtKB-EC"/>
</dbReference>
<dbReference type="EMBL" id="UOGI01000074">
    <property type="protein sequence ID" value="VAX30514.1"/>
    <property type="molecule type" value="Genomic_DNA"/>
</dbReference>
<evidence type="ECO:0000313" key="3">
    <source>
        <dbReference type="EMBL" id="VAX30514.1"/>
    </source>
</evidence>
<dbReference type="PANTHER" id="PTHR43542">
    <property type="entry name" value="METHYLTRANSFERASE"/>
    <property type="match status" value="1"/>
</dbReference>
<dbReference type="SUPFAM" id="SSF53335">
    <property type="entry name" value="S-adenosyl-L-methionine-dependent methyltransferases"/>
    <property type="match status" value="1"/>
</dbReference>
<dbReference type="InterPro" id="IPR004398">
    <property type="entry name" value="RNA_MeTrfase_RsmD"/>
</dbReference>
<protein>
    <submittedName>
        <fullName evidence="3">16S rRNA (Guanine(966)-N(2))-methyltransferase</fullName>
        <ecNumber evidence="3">2.1.1.171</ecNumber>
    </submittedName>
</protein>
<reference evidence="3" key="1">
    <citation type="submission" date="2018-06" db="EMBL/GenBank/DDBJ databases">
        <authorList>
            <person name="Zhirakovskaya E."/>
        </authorList>
    </citation>
    <scope>NUCLEOTIDE SEQUENCE</scope>
</reference>
<dbReference type="PANTHER" id="PTHR43542:SF1">
    <property type="entry name" value="METHYLTRANSFERASE"/>
    <property type="match status" value="1"/>
</dbReference>
<organism evidence="3">
    <name type="scientific">hydrothermal vent metagenome</name>
    <dbReference type="NCBI Taxonomy" id="652676"/>
    <lineage>
        <taxon>unclassified sequences</taxon>
        <taxon>metagenomes</taxon>
        <taxon>ecological metagenomes</taxon>
    </lineage>
</organism>
<name>A0A3B1D2W2_9ZZZZ</name>
<gene>
    <name evidence="3" type="ORF">MNBD_NITROSPIRAE03-286</name>
</gene>
<accession>A0A3B1D2W2</accession>
<dbReference type="EC" id="2.1.1.171" evidence="3"/>
<dbReference type="InterPro" id="IPR029063">
    <property type="entry name" value="SAM-dependent_MTases_sf"/>
</dbReference>
<dbReference type="NCBIfam" id="TIGR00095">
    <property type="entry name" value="16S rRNA (guanine(966)-N(2))-methyltransferase RsmD"/>
    <property type="match status" value="1"/>
</dbReference>
<dbReference type="Gene3D" id="3.40.50.150">
    <property type="entry name" value="Vaccinia Virus protein VP39"/>
    <property type="match status" value="1"/>
</dbReference>
<dbReference type="PIRSF" id="PIRSF004553">
    <property type="entry name" value="CHP00095"/>
    <property type="match status" value="1"/>
</dbReference>
<keyword evidence="2 3" id="KW-0808">Transferase</keyword>
<keyword evidence="1 3" id="KW-0489">Methyltransferase</keyword>